<sequence>MTATTTPNTFSVKPLTPEAFAPYGDVIQFKGNKNIVSANQGTAKRANYVACLVNERDGFHAPDLPRASPNMCIFSSQPRPASFNGLVSLNVLERHPYSTQVFMPIKQTGVKDLNPDEPCYIVVVADNGP</sequence>
<comment type="caution">
    <text evidence="1">The sequence shown here is derived from an EMBL/GenBank/DDBJ whole genome shotgun (WGS) entry which is preliminary data.</text>
</comment>
<dbReference type="EMBL" id="JAMZIH010004805">
    <property type="protein sequence ID" value="KAJ1676144.1"/>
    <property type="molecule type" value="Genomic_DNA"/>
</dbReference>
<name>A0ACC1HP62_9FUNG</name>
<protein>
    <submittedName>
        <fullName evidence="1">Uncharacterized protein</fullName>
    </submittedName>
</protein>
<gene>
    <name evidence="1" type="ORF">EV182_008777</name>
</gene>
<evidence type="ECO:0000313" key="1">
    <source>
        <dbReference type="EMBL" id="KAJ1676144.1"/>
    </source>
</evidence>
<keyword evidence="2" id="KW-1185">Reference proteome</keyword>
<feature type="non-terminal residue" evidence="1">
    <location>
        <position position="129"/>
    </location>
</feature>
<evidence type="ECO:0000313" key="2">
    <source>
        <dbReference type="Proteomes" id="UP001145114"/>
    </source>
</evidence>
<dbReference type="Proteomes" id="UP001145114">
    <property type="component" value="Unassembled WGS sequence"/>
</dbReference>
<reference evidence="1" key="1">
    <citation type="submission" date="2022-06" db="EMBL/GenBank/DDBJ databases">
        <title>Phylogenomic reconstructions and comparative analyses of Kickxellomycotina fungi.</title>
        <authorList>
            <person name="Reynolds N.K."/>
            <person name="Stajich J.E."/>
            <person name="Barry K."/>
            <person name="Grigoriev I.V."/>
            <person name="Crous P."/>
            <person name="Smith M.E."/>
        </authorList>
    </citation>
    <scope>NUCLEOTIDE SEQUENCE</scope>
    <source>
        <strain evidence="1">RSA 2271</strain>
    </source>
</reference>
<organism evidence="1 2">
    <name type="scientific">Spiromyces aspiralis</name>
    <dbReference type="NCBI Taxonomy" id="68401"/>
    <lineage>
        <taxon>Eukaryota</taxon>
        <taxon>Fungi</taxon>
        <taxon>Fungi incertae sedis</taxon>
        <taxon>Zoopagomycota</taxon>
        <taxon>Kickxellomycotina</taxon>
        <taxon>Kickxellomycetes</taxon>
        <taxon>Kickxellales</taxon>
        <taxon>Kickxellaceae</taxon>
        <taxon>Spiromyces</taxon>
    </lineage>
</organism>
<proteinExistence type="predicted"/>
<accession>A0ACC1HP62</accession>